<keyword evidence="2" id="KW-1277">Toxin-antitoxin system</keyword>
<dbReference type="EMBL" id="JABZEO010000003">
    <property type="protein sequence ID" value="NVZ08724.1"/>
    <property type="molecule type" value="Genomic_DNA"/>
</dbReference>
<keyword evidence="10" id="KW-1185">Reference proteome</keyword>
<comment type="cofactor">
    <cofactor evidence="1">
        <name>Mg(2+)</name>
        <dbReference type="ChEBI" id="CHEBI:18420"/>
    </cofactor>
</comment>
<dbReference type="Pfam" id="PF01850">
    <property type="entry name" value="PIN"/>
    <property type="match status" value="1"/>
</dbReference>
<evidence type="ECO:0000256" key="7">
    <source>
        <dbReference type="ARBA" id="ARBA00038093"/>
    </source>
</evidence>
<keyword evidence="3" id="KW-0540">Nuclease</keyword>
<dbReference type="GO" id="GO:0046872">
    <property type="term" value="F:metal ion binding"/>
    <property type="evidence" value="ECO:0007669"/>
    <property type="project" value="UniProtKB-KW"/>
</dbReference>
<evidence type="ECO:0000313" key="10">
    <source>
        <dbReference type="Proteomes" id="UP000592294"/>
    </source>
</evidence>
<dbReference type="PANTHER" id="PTHR33653:SF1">
    <property type="entry name" value="RIBONUCLEASE VAPC2"/>
    <property type="match status" value="1"/>
</dbReference>
<evidence type="ECO:0000256" key="2">
    <source>
        <dbReference type="ARBA" id="ARBA00022649"/>
    </source>
</evidence>
<reference evidence="9 10" key="1">
    <citation type="submission" date="2020-06" db="EMBL/GenBank/DDBJ databases">
        <title>Whole-genome sequence of Allochromatium humboldtianum DSM 21881, type strain.</title>
        <authorList>
            <person name="Kyndt J.A."/>
            <person name="Meyer T.E."/>
        </authorList>
    </citation>
    <scope>NUCLEOTIDE SEQUENCE [LARGE SCALE GENOMIC DNA]</scope>
    <source>
        <strain evidence="9 10">DSM 21881</strain>
    </source>
</reference>
<feature type="domain" description="PIN" evidence="8">
    <location>
        <begin position="3"/>
        <end position="115"/>
    </location>
</feature>
<sequence>MGYLIDTNVVIYYFNGLTDDETLHTRFAESFNVSIITKIEFLGWGKFSEDRKLHAQAREFMVYATIMGLTETIAEQAISLRQRFKSKTPDAIIAVTALVNGLTVITNNTQDFTRLGVETVSIRLK</sequence>
<name>A0A850R4W2_9GAMM</name>
<evidence type="ECO:0000313" key="9">
    <source>
        <dbReference type="EMBL" id="NVZ08724.1"/>
    </source>
</evidence>
<evidence type="ECO:0000256" key="1">
    <source>
        <dbReference type="ARBA" id="ARBA00001946"/>
    </source>
</evidence>
<dbReference type="RefSeq" id="WP_176975498.1">
    <property type="nucleotide sequence ID" value="NZ_JABZEO010000003.1"/>
</dbReference>
<comment type="caution">
    <text evidence="9">The sequence shown here is derived from an EMBL/GenBank/DDBJ whole genome shotgun (WGS) entry which is preliminary data.</text>
</comment>
<evidence type="ECO:0000259" key="8">
    <source>
        <dbReference type="Pfam" id="PF01850"/>
    </source>
</evidence>
<dbReference type="CDD" id="cd18738">
    <property type="entry name" value="PIN_VapC4-5_FitB-like"/>
    <property type="match status" value="1"/>
</dbReference>
<organism evidence="9 10">
    <name type="scientific">Allochromatium humboldtianum</name>
    <dbReference type="NCBI Taxonomy" id="504901"/>
    <lineage>
        <taxon>Bacteria</taxon>
        <taxon>Pseudomonadati</taxon>
        <taxon>Pseudomonadota</taxon>
        <taxon>Gammaproteobacteria</taxon>
        <taxon>Chromatiales</taxon>
        <taxon>Chromatiaceae</taxon>
        <taxon>Allochromatium</taxon>
    </lineage>
</organism>
<dbReference type="InterPro" id="IPR029060">
    <property type="entry name" value="PIN-like_dom_sf"/>
</dbReference>
<dbReference type="InterPro" id="IPR002716">
    <property type="entry name" value="PIN_dom"/>
</dbReference>
<dbReference type="SUPFAM" id="SSF88723">
    <property type="entry name" value="PIN domain-like"/>
    <property type="match status" value="1"/>
</dbReference>
<keyword evidence="5" id="KW-0378">Hydrolase</keyword>
<keyword evidence="6" id="KW-0460">Magnesium</keyword>
<accession>A0A850R4W2</accession>
<evidence type="ECO:0000256" key="4">
    <source>
        <dbReference type="ARBA" id="ARBA00022723"/>
    </source>
</evidence>
<protein>
    <submittedName>
        <fullName evidence="9">Type II toxin-antitoxin system VapC family toxin</fullName>
    </submittedName>
</protein>
<gene>
    <name evidence="9" type="ORF">HW932_05560</name>
</gene>
<dbReference type="InterPro" id="IPR050556">
    <property type="entry name" value="Type_II_TA_system_RNase"/>
</dbReference>
<dbReference type="Gene3D" id="3.40.50.1010">
    <property type="entry name" value="5'-nuclease"/>
    <property type="match status" value="1"/>
</dbReference>
<dbReference type="GO" id="GO:0016787">
    <property type="term" value="F:hydrolase activity"/>
    <property type="evidence" value="ECO:0007669"/>
    <property type="project" value="UniProtKB-KW"/>
</dbReference>
<keyword evidence="4" id="KW-0479">Metal-binding</keyword>
<dbReference type="GO" id="GO:0004518">
    <property type="term" value="F:nuclease activity"/>
    <property type="evidence" value="ECO:0007669"/>
    <property type="project" value="UniProtKB-KW"/>
</dbReference>
<dbReference type="Proteomes" id="UP000592294">
    <property type="component" value="Unassembled WGS sequence"/>
</dbReference>
<proteinExistence type="inferred from homology"/>
<evidence type="ECO:0000256" key="3">
    <source>
        <dbReference type="ARBA" id="ARBA00022722"/>
    </source>
</evidence>
<dbReference type="AlphaFoldDB" id="A0A850R4W2"/>
<comment type="similarity">
    <text evidence="7">Belongs to the PINc/VapC protein family.</text>
</comment>
<dbReference type="PANTHER" id="PTHR33653">
    <property type="entry name" value="RIBONUCLEASE VAPC2"/>
    <property type="match status" value="1"/>
</dbReference>
<evidence type="ECO:0000256" key="5">
    <source>
        <dbReference type="ARBA" id="ARBA00022801"/>
    </source>
</evidence>
<evidence type="ECO:0000256" key="6">
    <source>
        <dbReference type="ARBA" id="ARBA00022842"/>
    </source>
</evidence>